<evidence type="ECO:0000313" key="2">
    <source>
        <dbReference type="EMBL" id="KAK0508678.1"/>
    </source>
</evidence>
<proteinExistence type="predicted"/>
<feature type="compositionally biased region" description="Basic and acidic residues" evidence="1">
    <location>
        <begin position="29"/>
        <end position="41"/>
    </location>
</feature>
<feature type="compositionally biased region" description="Polar residues" evidence="1">
    <location>
        <begin position="12"/>
        <end position="28"/>
    </location>
</feature>
<name>A0AA39UYD7_9LECA</name>
<organism evidence="2 3">
    <name type="scientific">Cladonia borealis</name>
    <dbReference type="NCBI Taxonomy" id="184061"/>
    <lineage>
        <taxon>Eukaryota</taxon>
        <taxon>Fungi</taxon>
        <taxon>Dikarya</taxon>
        <taxon>Ascomycota</taxon>
        <taxon>Pezizomycotina</taxon>
        <taxon>Lecanoromycetes</taxon>
        <taxon>OSLEUM clade</taxon>
        <taxon>Lecanoromycetidae</taxon>
        <taxon>Lecanorales</taxon>
        <taxon>Lecanorineae</taxon>
        <taxon>Cladoniaceae</taxon>
        <taxon>Cladonia</taxon>
    </lineage>
</organism>
<feature type="compositionally biased region" description="Polar residues" evidence="1">
    <location>
        <begin position="278"/>
        <end position="287"/>
    </location>
</feature>
<accession>A0AA39UYD7</accession>
<dbReference type="AlphaFoldDB" id="A0AA39UYD7"/>
<feature type="compositionally biased region" description="Basic residues" evidence="1">
    <location>
        <begin position="1"/>
        <end position="11"/>
    </location>
</feature>
<feature type="region of interest" description="Disordered" evidence="1">
    <location>
        <begin position="1"/>
        <end position="94"/>
    </location>
</feature>
<reference evidence="2" key="1">
    <citation type="submission" date="2023-03" db="EMBL/GenBank/DDBJ databases">
        <title>Complete genome of Cladonia borealis.</title>
        <authorList>
            <person name="Park H."/>
        </authorList>
    </citation>
    <scope>NUCLEOTIDE SEQUENCE</scope>
    <source>
        <strain evidence="2">ANT050790</strain>
    </source>
</reference>
<feature type="compositionally biased region" description="Basic residues" evidence="1">
    <location>
        <begin position="251"/>
        <end position="263"/>
    </location>
</feature>
<keyword evidence="3" id="KW-1185">Reference proteome</keyword>
<feature type="region of interest" description="Disordered" evidence="1">
    <location>
        <begin position="119"/>
        <end position="142"/>
    </location>
</feature>
<feature type="region of interest" description="Disordered" evidence="1">
    <location>
        <begin position="164"/>
        <end position="299"/>
    </location>
</feature>
<protein>
    <submittedName>
        <fullName evidence="2">Uncharacterized protein</fullName>
    </submittedName>
</protein>
<dbReference type="EMBL" id="JAFEKC020000020">
    <property type="protein sequence ID" value="KAK0508678.1"/>
    <property type="molecule type" value="Genomic_DNA"/>
</dbReference>
<sequence length="656" mass="71770">MDSPPTKRRKTSPLTHLSITPQDSQTRLGSHDGERRPKDRASFMSPTKASLARFNPSLLPPSNASDPERPRSQGADSERYKIQGGTNGLTPQIRRAGVAEPAGITERITSAPFLSANGQGLRAVPRRRSRTPGKDYTPLKDAQLLPFPNSRVSLPTEARVQDNGVHATNPEGQAPLPFPSLTGLQVSTTNGALPASESPHLPSTPTHRGIPGQRSGMSFSDDGEPSLPSTPVHLGLEAPAERPKGLLFSSPHRKSKRKEKTAKKSSPLKPSNDGPEPSLTTSKSVPSSLGPPIYISSIPQPPLTEQEAAQLRLKESLIAMEQQLQDIEDRLIRQTLFLKWHQENGKEAREIPKLQKDILTRSAKISRFRAETELAGTPESTVRGHQDNAFGTLSLSQVNRSTTNPLAKASLTNRLAHFLPFGRPSPAELDSASFRPTETSQESPTAPFTVKLLGINSPPPTHDHALLLGRHLVLLSPMEILQAKLQVTVDGMEQIVTGLNILEMSQWAHRELGTWFTLLNGNKNLSAIGAAFGHYYVVSKERAQCFQDSEQEFRALLDNRTLATSVGHQNLIPYLGRRTLTFSREPVALDFSWLLFINDEGEVESLISAKANFPASWQQTEGGDQLANVGEAFDILVKDRGAKEAIRVVCRLIFPS</sequence>
<evidence type="ECO:0000313" key="3">
    <source>
        <dbReference type="Proteomes" id="UP001166286"/>
    </source>
</evidence>
<feature type="compositionally biased region" description="Basic and acidic residues" evidence="1">
    <location>
        <begin position="66"/>
        <end position="81"/>
    </location>
</feature>
<gene>
    <name evidence="2" type="ORF">JMJ35_008954</name>
</gene>
<dbReference type="Proteomes" id="UP001166286">
    <property type="component" value="Unassembled WGS sequence"/>
</dbReference>
<comment type="caution">
    <text evidence="2">The sequence shown here is derived from an EMBL/GenBank/DDBJ whole genome shotgun (WGS) entry which is preliminary data.</text>
</comment>
<feature type="compositionally biased region" description="Polar residues" evidence="1">
    <location>
        <begin position="182"/>
        <end position="191"/>
    </location>
</feature>
<evidence type="ECO:0000256" key="1">
    <source>
        <dbReference type="SAM" id="MobiDB-lite"/>
    </source>
</evidence>